<feature type="region of interest" description="Disordered" evidence="22">
    <location>
        <begin position="1"/>
        <end position="23"/>
    </location>
</feature>
<dbReference type="CDD" id="cd03427">
    <property type="entry name" value="NUDIX_MTH1_Nudt1"/>
    <property type="match status" value="1"/>
</dbReference>
<evidence type="ECO:0000256" key="10">
    <source>
        <dbReference type="ARBA" id="ARBA00024596"/>
    </source>
</evidence>
<evidence type="ECO:0000256" key="7">
    <source>
        <dbReference type="ARBA" id="ARBA00024448"/>
    </source>
</evidence>
<comment type="catalytic activity">
    <reaction evidence="18">
        <text>N(6)-methyl-ATP + H2O = N(6)-methyl-AMP + diphosphate + H(+)</text>
        <dbReference type="Rhea" id="RHEA:67608"/>
        <dbReference type="ChEBI" id="CHEBI:15377"/>
        <dbReference type="ChEBI" id="CHEBI:15378"/>
        <dbReference type="ChEBI" id="CHEBI:33019"/>
        <dbReference type="ChEBI" id="CHEBI:144842"/>
        <dbReference type="ChEBI" id="CHEBI:172873"/>
    </reaction>
    <physiologicalReaction direction="left-to-right" evidence="18">
        <dbReference type="Rhea" id="RHEA:67609"/>
    </physiologicalReaction>
</comment>
<evidence type="ECO:0000256" key="22">
    <source>
        <dbReference type="SAM" id="MobiDB-lite"/>
    </source>
</evidence>
<comment type="function">
    <text evidence="21">Oxidized purine nucleoside triphosphate hydrolase which is a prominent sanitizer of the oxidized nucleotide pool. Catalyzes the hydrolysis of 2-oxo-dATP (2-hydroxy-dATP) into 2-oxo-dAMP. Also has a significant hydrolase activity toward 2-oxo-ATP, 8-oxo-dGTP and 8-oxo-dATP. Through the hydrolysis of oxidized purine nucleoside triphosphates, prevents their incorporation into DNA and the subsequent transversions A:T to C:G and G:C to T:A. Also catalyzes the hydrolysis of methylated purine nucleoside triphosphate preventing their integration into DNA. Through this antimutagenic activity protects cells from oxidative stress.</text>
</comment>
<dbReference type="InterPro" id="IPR000086">
    <property type="entry name" value="NUDIX_hydrolase_dom"/>
</dbReference>
<dbReference type="SUPFAM" id="SSF55811">
    <property type="entry name" value="Nudix"/>
    <property type="match status" value="1"/>
</dbReference>
<evidence type="ECO:0000256" key="18">
    <source>
        <dbReference type="ARBA" id="ARBA00048002"/>
    </source>
</evidence>
<keyword evidence="4" id="KW-0479">Metal-binding</keyword>
<keyword evidence="6" id="KW-0460">Magnesium</keyword>
<evidence type="ECO:0000256" key="20">
    <source>
        <dbReference type="ARBA" id="ARBA00049032"/>
    </source>
</evidence>
<dbReference type="EMBL" id="PRKW01000002">
    <property type="protein sequence ID" value="PPB50281.1"/>
    <property type="molecule type" value="Genomic_DNA"/>
</dbReference>
<reference evidence="24 25" key="1">
    <citation type="journal article" date="2014" name="Int. J. Syst. Evol. Microbiol.">
        <title>Arthrobacter pityocampae sp. nov., isolated from Thaumetopoea pityocampa (Lep., Thaumetopoeidae).</title>
        <authorList>
            <person name="Ince I.A."/>
            <person name="Demirbag Z."/>
            <person name="Kati H."/>
        </authorList>
    </citation>
    <scope>NUCLEOTIDE SEQUENCE [LARGE SCALE GENOMIC DNA]</scope>
    <source>
        <strain evidence="24 25">Tp2</strain>
    </source>
</reference>
<protein>
    <recommendedName>
        <fullName evidence="12">Oxidized purine nucleoside triphosphate hydrolase</fullName>
        <ecNumber evidence="11">3.6.1.56</ecNumber>
    </recommendedName>
    <alternativeName>
        <fullName evidence="16">2-hydroxy-dATP diphosphatase</fullName>
    </alternativeName>
    <alternativeName>
        <fullName evidence="15">7,8-dihydro-8-oxoguanine triphosphatase</fullName>
    </alternativeName>
    <alternativeName>
        <fullName evidence="14">8-oxo-dGTPase</fullName>
    </alternativeName>
    <alternativeName>
        <fullName evidence="17">Methylated purine nucleoside triphosphate hydrolase</fullName>
    </alternativeName>
    <alternativeName>
        <fullName evidence="13">Nucleoside diphosphate-linked moiety X motif 1</fullName>
    </alternativeName>
</protein>
<dbReference type="InterPro" id="IPR020084">
    <property type="entry name" value="NUDIX_hydrolase_CS"/>
</dbReference>
<evidence type="ECO:0000313" key="25">
    <source>
        <dbReference type="Proteomes" id="UP000239297"/>
    </source>
</evidence>
<evidence type="ECO:0000256" key="13">
    <source>
        <dbReference type="ARBA" id="ARBA00029673"/>
    </source>
</evidence>
<evidence type="ECO:0000256" key="16">
    <source>
        <dbReference type="ARBA" id="ARBA00031927"/>
    </source>
</evidence>
<evidence type="ECO:0000256" key="3">
    <source>
        <dbReference type="ARBA" id="ARBA00011245"/>
    </source>
</evidence>
<evidence type="ECO:0000256" key="19">
    <source>
        <dbReference type="ARBA" id="ARBA00048894"/>
    </source>
</evidence>
<evidence type="ECO:0000256" key="1">
    <source>
        <dbReference type="ARBA" id="ARBA00001946"/>
    </source>
</evidence>
<dbReference type="PRINTS" id="PR01403">
    <property type="entry name" value="8OXTPHPHTASE"/>
</dbReference>
<dbReference type="InterPro" id="IPR015797">
    <property type="entry name" value="NUDIX_hydrolase-like_dom_sf"/>
</dbReference>
<dbReference type="OrthoDB" id="9804563at2"/>
<evidence type="ECO:0000256" key="17">
    <source>
        <dbReference type="ARBA" id="ARBA00032071"/>
    </source>
</evidence>
<comment type="catalytic activity">
    <reaction evidence="20">
        <text>N(6)-methyl-dATP + H2O = N(6)-methyl-dAMP + diphosphate + H(+)</text>
        <dbReference type="Rhea" id="RHEA:67604"/>
        <dbReference type="ChEBI" id="CHEBI:15377"/>
        <dbReference type="ChEBI" id="CHEBI:15378"/>
        <dbReference type="ChEBI" id="CHEBI:33019"/>
        <dbReference type="ChEBI" id="CHEBI:169976"/>
        <dbReference type="ChEBI" id="CHEBI:172872"/>
    </reaction>
    <physiologicalReaction direction="left-to-right" evidence="20">
        <dbReference type="Rhea" id="RHEA:67605"/>
    </physiologicalReaction>
</comment>
<evidence type="ECO:0000256" key="4">
    <source>
        <dbReference type="ARBA" id="ARBA00022723"/>
    </source>
</evidence>
<dbReference type="GO" id="GO:0042262">
    <property type="term" value="P:DNA protection"/>
    <property type="evidence" value="ECO:0007669"/>
    <property type="project" value="InterPro"/>
</dbReference>
<keyword evidence="5 24" id="KW-0378">Hydrolase</keyword>
<dbReference type="AlphaFoldDB" id="A0A2S5J0G9"/>
<evidence type="ECO:0000256" key="11">
    <source>
        <dbReference type="ARBA" id="ARBA00026103"/>
    </source>
</evidence>
<dbReference type="GO" id="GO:0005737">
    <property type="term" value="C:cytoplasm"/>
    <property type="evidence" value="ECO:0007669"/>
    <property type="project" value="TreeGrafter"/>
</dbReference>
<gene>
    <name evidence="24" type="ORF">C4K88_06420</name>
</gene>
<dbReference type="EC" id="3.6.1.56" evidence="11"/>
<comment type="catalytic activity">
    <reaction evidence="19">
        <text>O(6)-methyl-dGTP + H2O = O(6)-methyl-dGMP + diphosphate + H(+)</text>
        <dbReference type="Rhea" id="RHEA:67600"/>
        <dbReference type="ChEBI" id="CHEBI:15377"/>
        <dbReference type="ChEBI" id="CHEBI:15378"/>
        <dbReference type="ChEBI" id="CHEBI:33019"/>
        <dbReference type="ChEBI" id="CHEBI:169974"/>
        <dbReference type="ChEBI" id="CHEBI:169975"/>
    </reaction>
    <physiologicalReaction direction="left-to-right" evidence="19">
        <dbReference type="Rhea" id="RHEA:67601"/>
    </physiologicalReaction>
</comment>
<comment type="catalytic activity">
    <reaction evidence="8">
        <text>2-oxo-dATP + H2O = 2-oxo-dAMP + diphosphate + H(+)</text>
        <dbReference type="Rhea" id="RHEA:31583"/>
        <dbReference type="ChEBI" id="CHEBI:15377"/>
        <dbReference type="ChEBI" id="CHEBI:15378"/>
        <dbReference type="ChEBI" id="CHEBI:33019"/>
        <dbReference type="ChEBI" id="CHEBI:63212"/>
        <dbReference type="ChEBI" id="CHEBI:77897"/>
        <dbReference type="EC" id="3.6.1.56"/>
    </reaction>
    <physiologicalReaction direction="left-to-right" evidence="8">
        <dbReference type="Rhea" id="RHEA:31584"/>
    </physiologicalReaction>
</comment>
<dbReference type="GO" id="GO:0008413">
    <property type="term" value="F:8-oxo-7,8-dihydroguanosine triphosphate pyrophosphatase activity"/>
    <property type="evidence" value="ECO:0007669"/>
    <property type="project" value="InterPro"/>
</dbReference>
<comment type="catalytic activity">
    <reaction evidence="10">
        <text>2-oxo-ATP + H2O = 2-oxo-AMP + diphosphate + H(+)</text>
        <dbReference type="Rhea" id="RHEA:67392"/>
        <dbReference type="ChEBI" id="CHEBI:15377"/>
        <dbReference type="ChEBI" id="CHEBI:15378"/>
        <dbReference type="ChEBI" id="CHEBI:33019"/>
        <dbReference type="ChEBI" id="CHEBI:71395"/>
        <dbReference type="ChEBI" id="CHEBI:172878"/>
    </reaction>
    <physiologicalReaction direction="left-to-right" evidence="10">
        <dbReference type="Rhea" id="RHEA:67393"/>
    </physiologicalReaction>
</comment>
<evidence type="ECO:0000256" key="9">
    <source>
        <dbReference type="ARBA" id="ARBA00024486"/>
    </source>
</evidence>
<dbReference type="Gene3D" id="3.90.79.10">
    <property type="entry name" value="Nucleoside Triphosphate Pyrophosphohydrolase"/>
    <property type="match status" value="1"/>
</dbReference>
<evidence type="ECO:0000313" key="24">
    <source>
        <dbReference type="EMBL" id="PPB50281.1"/>
    </source>
</evidence>
<dbReference type="InterPro" id="IPR003563">
    <property type="entry name" value="8ODP"/>
</dbReference>
<feature type="domain" description="Nudix hydrolase" evidence="23">
    <location>
        <begin position="34"/>
        <end position="179"/>
    </location>
</feature>
<evidence type="ECO:0000256" key="14">
    <source>
        <dbReference type="ARBA" id="ARBA00030634"/>
    </source>
</evidence>
<comment type="subunit">
    <text evidence="3">Monomer.</text>
</comment>
<comment type="similarity">
    <text evidence="2">Belongs to the Nudix hydrolase family.</text>
</comment>
<keyword evidence="25" id="KW-1185">Reference proteome</keyword>
<comment type="cofactor">
    <cofactor evidence="1">
        <name>Mg(2+)</name>
        <dbReference type="ChEBI" id="CHEBI:18420"/>
    </cofactor>
</comment>
<comment type="caution">
    <text evidence="24">The sequence shown here is derived from an EMBL/GenBank/DDBJ whole genome shotgun (WGS) entry which is preliminary data.</text>
</comment>
<proteinExistence type="inferred from homology"/>
<dbReference type="PANTHER" id="PTHR43758:SF2">
    <property type="entry name" value="OXIDIZED PURINE NUCLEOSIDE TRIPHOSPHATE HYDROLASE"/>
    <property type="match status" value="1"/>
</dbReference>
<accession>A0A2S5J0G9</accession>
<evidence type="ECO:0000256" key="2">
    <source>
        <dbReference type="ARBA" id="ARBA00005582"/>
    </source>
</evidence>
<evidence type="ECO:0000256" key="5">
    <source>
        <dbReference type="ARBA" id="ARBA00022801"/>
    </source>
</evidence>
<sequence>MRPRTRGPLPEAVASGQEADPAPAGEWVSIDGVEYRRVVLCFLFRGGDDSGAADRIHGDRQVLLGLKRTGFGTGRVVALGGKIDGAETDLDAAVREVAEESGIGLVPAEVRAAGSITWQFPARPAWNMAASLFTAEAGNATAVACEEIEPRWYGVDAIPWQDMWQDAPHWVPGLLAGRPVHATVVMSDDNESVTGVVVD</sequence>
<dbReference type="Proteomes" id="UP000239297">
    <property type="component" value="Unassembled WGS sequence"/>
</dbReference>
<organism evidence="24 25">
    <name type="scientific">Arthrobacter pityocampae</name>
    <dbReference type="NCBI Taxonomy" id="547334"/>
    <lineage>
        <taxon>Bacteria</taxon>
        <taxon>Bacillati</taxon>
        <taxon>Actinomycetota</taxon>
        <taxon>Actinomycetes</taxon>
        <taxon>Micrococcales</taxon>
        <taxon>Micrococcaceae</taxon>
        <taxon>Arthrobacter</taxon>
    </lineage>
</organism>
<evidence type="ECO:0000256" key="21">
    <source>
        <dbReference type="ARBA" id="ARBA00053094"/>
    </source>
</evidence>
<comment type="catalytic activity">
    <reaction evidence="7">
        <text>8-oxo-dATP + H2O = 8-oxo-dAMP + diphosphate + H(+)</text>
        <dbReference type="Rhea" id="RHEA:65396"/>
        <dbReference type="ChEBI" id="CHEBI:15377"/>
        <dbReference type="ChEBI" id="CHEBI:15378"/>
        <dbReference type="ChEBI" id="CHEBI:33019"/>
        <dbReference type="ChEBI" id="CHEBI:71361"/>
        <dbReference type="ChEBI" id="CHEBI:172871"/>
    </reaction>
    <physiologicalReaction direction="left-to-right" evidence="7">
        <dbReference type="Rhea" id="RHEA:65397"/>
    </physiologicalReaction>
</comment>
<dbReference type="GO" id="GO:0046872">
    <property type="term" value="F:metal ion binding"/>
    <property type="evidence" value="ECO:0007669"/>
    <property type="project" value="UniProtKB-KW"/>
</dbReference>
<evidence type="ECO:0000259" key="23">
    <source>
        <dbReference type="PROSITE" id="PS51462"/>
    </source>
</evidence>
<name>A0A2S5J0G9_9MICC</name>
<dbReference type="PROSITE" id="PS51462">
    <property type="entry name" value="NUDIX"/>
    <property type="match status" value="1"/>
</dbReference>
<comment type="catalytic activity">
    <reaction evidence="9">
        <text>8-oxo-dGTP + H2O = 8-oxo-dGMP + diphosphate + H(+)</text>
        <dbReference type="Rhea" id="RHEA:31575"/>
        <dbReference type="ChEBI" id="CHEBI:15377"/>
        <dbReference type="ChEBI" id="CHEBI:15378"/>
        <dbReference type="ChEBI" id="CHEBI:33019"/>
        <dbReference type="ChEBI" id="CHEBI:63224"/>
        <dbReference type="ChEBI" id="CHEBI:77896"/>
    </reaction>
    <physiologicalReaction direction="left-to-right" evidence="9">
        <dbReference type="Rhea" id="RHEA:31576"/>
    </physiologicalReaction>
</comment>
<dbReference type="PROSITE" id="PS00893">
    <property type="entry name" value="NUDIX_BOX"/>
    <property type="match status" value="1"/>
</dbReference>
<dbReference type="GO" id="GO:0008828">
    <property type="term" value="F:dATP diphosphatase activity"/>
    <property type="evidence" value="ECO:0007669"/>
    <property type="project" value="UniProtKB-EC"/>
</dbReference>
<evidence type="ECO:0000256" key="6">
    <source>
        <dbReference type="ARBA" id="ARBA00022842"/>
    </source>
</evidence>
<evidence type="ECO:0000256" key="15">
    <source>
        <dbReference type="ARBA" id="ARBA00030682"/>
    </source>
</evidence>
<evidence type="ECO:0000256" key="12">
    <source>
        <dbReference type="ARBA" id="ARBA00026218"/>
    </source>
</evidence>
<dbReference type="Pfam" id="PF00293">
    <property type="entry name" value="NUDIX"/>
    <property type="match status" value="1"/>
</dbReference>
<evidence type="ECO:0000256" key="8">
    <source>
        <dbReference type="ARBA" id="ARBA00024459"/>
    </source>
</evidence>
<dbReference type="PANTHER" id="PTHR43758">
    <property type="entry name" value="7,8-DIHYDRO-8-OXOGUANINE TRIPHOSPHATASE"/>
    <property type="match status" value="1"/>
</dbReference>